<feature type="transmembrane region" description="Helical" evidence="2">
    <location>
        <begin position="187"/>
        <end position="210"/>
    </location>
</feature>
<dbReference type="Proteomes" id="UP000266723">
    <property type="component" value="Unassembled WGS sequence"/>
</dbReference>
<accession>A0ABQ7DYG9</accession>
<evidence type="ECO:0000256" key="2">
    <source>
        <dbReference type="SAM" id="Phobius"/>
    </source>
</evidence>
<keyword evidence="2" id="KW-0472">Membrane</keyword>
<evidence type="ECO:0000313" key="4">
    <source>
        <dbReference type="Proteomes" id="UP000266723"/>
    </source>
</evidence>
<dbReference type="EMBL" id="QGKV02000649">
    <property type="protein sequence ID" value="KAF3582146.1"/>
    <property type="molecule type" value="Genomic_DNA"/>
</dbReference>
<comment type="caution">
    <text evidence="3">The sequence shown here is derived from an EMBL/GenBank/DDBJ whole genome shotgun (WGS) entry which is preliminary data.</text>
</comment>
<protein>
    <recommendedName>
        <fullName evidence="5">Transmembrane protein</fullName>
    </recommendedName>
</protein>
<evidence type="ECO:0000256" key="1">
    <source>
        <dbReference type="SAM" id="MobiDB-lite"/>
    </source>
</evidence>
<keyword evidence="2" id="KW-1133">Transmembrane helix</keyword>
<gene>
    <name evidence="3" type="ORF">DY000_02030816</name>
</gene>
<keyword evidence="2" id="KW-0812">Transmembrane</keyword>
<reference evidence="3 4" key="1">
    <citation type="journal article" date="2020" name="BMC Genomics">
        <title>Intraspecific diversification of the crop wild relative Brassica cretica Lam. using demographic model selection.</title>
        <authorList>
            <person name="Kioukis A."/>
            <person name="Michalopoulou V.A."/>
            <person name="Briers L."/>
            <person name="Pirintsos S."/>
            <person name="Studholme D.J."/>
            <person name="Pavlidis P."/>
            <person name="Sarris P.F."/>
        </authorList>
    </citation>
    <scope>NUCLEOTIDE SEQUENCE [LARGE SCALE GENOMIC DNA]</scope>
    <source>
        <strain evidence="4">cv. PFS-1207/04</strain>
    </source>
</reference>
<name>A0ABQ7DYG9_BRACR</name>
<keyword evidence="4" id="KW-1185">Reference proteome</keyword>
<evidence type="ECO:0008006" key="5">
    <source>
        <dbReference type="Google" id="ProtNLM"/>
    </source>
</evidence>
<organism evidence="3 4">
    <name type="scientific">Brassica cretica</name>
    <name type="common">Mustard</name>
    <dbReference type="NCBI Taxonomy" id="69181"/>
    <lineage>
        <taxon>Eukaryota</taxon>
        <taxon>Viridiplantae</taxon>
        <taxon>Streptophyta</taxon>
        <taxon>Embryophyta</taxon>
        <taxon>Tracheophyta</taxon>
        <taxon>Spermatophyta</taxon>
        <taxon>Magnoliopsida</taxon>
        <taxon>eudicotyledons</taxon>
        <taxon>Gunneridae</taxon>
        <taxon>Pentapetalae</taxon>
        <taxon>rosids</taxon>
        <taxon>malvids</taxon>
        <taxon>Brassicales</taxon>
        <taxon>Brassicaceae</taxon>
        <taxon>Brassiceae</taxon>
        <taxon>Brassica</taxon>
    </lineage>
</organism>
<sequence length="270" mass="29875">MRGKSDPALGSSSIGGKVRLKNRVGVEPRESMDSSDLSLDLTSEIERLSRAAVESATPTAEAGRLPLVGPLSVIGVEEVAGWREKYEISDDVDIRVLGPIDRVSDFDVPEGSDSHAEPERYRSHRGPIFLFNFSFEWGEKEGTINATESSLFRKFRRTRGNATQSLMVVGPKNSLSCVFRGFPCLALSWWAIGVVTTVFSSIILMISICFCRHSLRGSFFGKEDDGAVVKLPSERSQVPFLVSREALELCSIWGKFLPYLLFLVNSLEPH</sequence>
<feature type="region of interest" description="Disordered" evidence="1">
    <location>
        <begin position="1"/>
        <end position="38"/>
    </location>
</feature>
<evidence type="ECO:0000313" key="3">
    <source>
        <dbReference type="EMBL" id="KAF3582146.1"/>
    </source>
</evidence>
<proteinExistence type="predicted"/>